<dbReference type="AlphaFoldDB" id="A0A4Z2IPL8"/>
<keyword evidence="2" id="KW-1185">Reference proteome</keyword>
<dbReference type="EMBL" id="SRLO01000061">
    <property type="protein sequence ID" value="TNN79761.1"/>
    <property type="molecule type" value="Genomic_DNA"/>
</dbReference>
<accession>A0A4Z2IPL8</accession>
<evidence type="ECO:0000313" key="2">
    <source>
        <dbReference type="Proteomes" id="UP000314294"/>
    </source>
</evidence>
<gene>
    <name evidence="1" type="ORF">EYF80_009994</name>
</gene>
<evidence type="ECO:0000313" key="1">
    <source>
        <dbReference type="EMBL" id="TNN79761.1"/>
    </source>
</evidence>
<name>A0A4Z2IPL8_9TELE</name>
<organism evidence="1 2">
    <name type="scientific">Liparis tanakae</name>
    <name type="common">Tanaka's snailfish</name>
    <dbReference type="NCBI Taxonomy" id="230148"/>
    <lineage>
        <taxon>Eukaryota</taxon>
        <taxon>Metazoa</taxon>
        <taxon>Chordata</taxon>
        <taxon>Craniata</taxon>
        <taxon>Vertebrata</taxon>
        <taxon>Euteleostomi</taxon>
        <taxon>Actinopterygii</taxon>
        <taxon>Neopterygii</taxon>
        <taxon>Teleostei</taxon>
        <taxon>Neoteleostei</taxon>
        <taxon>Acanthomorphata</taxon>
        <taxon>Eupercaria</taxon>
        <taxon>Perciformes</taxon>
        <taxon>Cottioidei</taxon>
        <taxon>Cottales</taxon>
        <taxon>Liparidae</taxon>
        <taxon>Liparis</taxon>
    </lineage>
</organism>
<comment type="caution">
    <text evidence="1">The sequence shown here is derived from an EMBL/GenBank/DDBJ whole genome shotgun (WGS) entry which is preliminary data.</text>
</comment>
<reference evidence="1 2" key="1">
    <citation type="submission" date="2019-03" db="EMBL/GenBank/DDBJ databases">
        <title>First draft genome of Liparis tanakae, snailfish: a comprehensive survey of snailfish specific genes.</title>
        <authorList>
            <person name="Kim W."/>
            <person name="Song I."/>
            <person name="Jeong J.-H."/>
            <person name="Kim D."/>
            <person name="Kim S."/>
            <person name="Ryu S."/>
            <person name="Song J.Y."/>
            <person name="Lee S.K."/>
        </authorList>
    </citation>
    <scope>NUCLEOTIDE SEQUENCE [LARGE SCALE GENOMIC DNA]</scope>
    <source>
        <tissue evidence="1">Muscle</tissue>
    </source>
</reference>
<proteinExistence type="predicted"/>
<sequence>MRYSDDGAACSVEGWLCVFKRPCFRQFLEFERQRHQSALQFLELLLKPDRRGAPEGYDNGCGQKFVLQAWDIEGLRWRAQPGEGFPWTRHWIVLACTPPPHVTVHCAAQRHRDEREHDCATHSVPPLFLSIVRCT</sequence>
<protein>
    <submittedName>
        <fullName evidence="1">Uncharacterized protein</fullName>
    </submittedName>
</protein>
<dbReference type="Proteomes" id="UP000314294">
    <property type="component" value="Unassembled WGS sequence"/>
</dbReference>